<organism evidence="2 3">
    <name type="scientific">Tissierella carlieri</name>
    <dbReference type="NCBI Taxonomy" id="689904"/>
    <lineage>
        <taxon>Bacteria</taxon>
        <taxon>Bacillati</taxon>
        <taxon>Bacillota</taxon>
        <taxon>Tissierellia</taxon>
        <taxon>Tissierellales</taxon>
        <taxon>Tissierellaceae</taxon>
        <taxon>Tissierella</taxon>
    </lineage>
</organism>
<evidence type="ECO:0000313" key="3">
    <source>
        <dbReference type="Proteomes" id="UP001524478"/>
    </source>
</evidence>
<reference evidence="2 3" key="1">
    <citation type="submission" date="2022-06" db="EMBL/GenBank/DDBJ databases">
        <title>Isolation of gut microbiota from human fecal samples.</title>
        <authorList>
            <person name="Pamer E.G."/>
            <person name="Barat B."/>
            <person name="Waligurski E."/>
            <person name="Medina S."/>
            <person name="Paddock L."/>
            <person name="Mostad J."/>
        </authorList>
    </citation>
    <scope>NUCLEOTIDE SEQUENCE [LARGE SCALE GENOMIC DNA]</scope>
    <source>
        <strain evidence="2 3">DFI.7.95</strain>
    </source>
</reference>
<proteinExistence type="predicted"/>
<feature type="signal peptide" evidence="1">
    <location>
        <begin position="1"/>
        <end position="25"/>
    </location>
</feature>
<sequence length="87" mass="9635">MFTKKRKVIYSLIAALMLSSSAANAASFDLANFDCNSILNNYIKEYGINFNYDSNKNSNTQQDTTDSSCSKFDLTAIVNKLGNCLTK</sequence>
<keyword evidence="3" id="KW-1185">Reference proteome</keyword>
<evidence type="ECO:0000256" key="1">
    <source>
        <dbReference type="SAM" id="SignalP"/>
    </source>
</evidence>
<comment type="caution">
    <text evidence="2">The sequence shown here is derived from an EMBL/GenBank/DDBJ whole genome shotgun (WGS) entry which is preliminary data.</text>
</comment>
<accession>A0ABT1S9W3</accession>
<keyword evidence="1" id="KW-0732">Signal</keyword>
<dbReference type="EMBL" id="JANGAC010000006">
    <property type="protein sequence ID" value="MCQ4923270.1"/>
    <property type="molecule type" value="Genomic_DNA"/>
</dbReference>
<dbReference type="Proteomes" id="UP001524478">
    <property type="component" value="Unassembled WGS sequence"/>
</dbReference>
<evidence type="ECO:0000313" key="2">
    <source>
        <dbReference type="EMBL" id="MCQ4923270.1"/>
    </source>
</evidence>
<feature type="chain" id="PRO_5046900431" evidence="1">
    <location>
        <begin position="26"/>
        <end position="87"/>
    </location>
</feature>
<gene>
    <name evidence="2" type="ORF">NE686_09255</name>
</gene>
<name>A0ABT1S9W3_9FIRM</name>
<dbReference type="RefSeq" id="WP_216562697.1">
    <property type="nucleotide sequence ID" value="NZ_JAHLOH010000054.1"/>
</dbReference>
<protein>
    <submittedName>
        <fullName evidence="2">Uncharacterized protein</fullName>
    </submittedName>
</protein>